<accession>A0ABM9ZUW5</accession>
<name>A0ABM9ZUW5_9BACT</name>
<reference evidence="1 2" key="1">
    <citation type="submission" date="2009-12" db="EMBL/GenBank/DDBJ databases">
        <authorList>
            <person name="Shrivastava S."/>
            <person name="Madupu R."/>
            <person name="Durkin A.S."/>
            <person name="Torralba M."/>
            <person name="Methe B."/>
            <person name="Sutton G.G."/>
            <person name="Strausberg R.L."/>
            <person name="Nelson K.E."/>
        </authorList>
    </citation>
    <scope>NUCLEOTIDE SEQUENCE [LARGE SCALE GENOMIC DNA]</scope>
    <source>
        <strain evidence="1 2">W5455</strain>
    </source>
</reference>
<evidence type="ECO:0000313" key="1">
    <source>
        <dbReference type="EMBL" id="EFB90725.1"/>
    </source>
</evidence>
<gene>
    <name evidence="1" type="ORF">HMPREF7215_1046</name>
</gene>
<proteinExistence type="predicted"/>
<protein>
    <submittedName>
        <fullName evidence="1">Uncharacterized protein</fullName>
    </submittedName>
</protein>
<organism evidence="1 2">
    <name type="scientific">Pyramidobacter piscolens W5455</name>
    <dbReference type="NCBI Taxonomy" id="352165"/>
    <lineage>
        <taxon>Bacteria</taxon>
        <taxon>Thermotogati</taxon>
        <taxon>Synergistota</taxon>
        <taxon>Synergistia</taxon>
        <taxon>Synergistales</taxon>
        <taxon>Dethiosulfovibrionaceae</taxon>
        <taxon>Pyramidobacter</taxon>
    </lineage>
</organism>
<comment type="caution">
    <text evidence="1">The sequence shown here is derived from an EMBL/GenBank/DDBJ whole genome shotgun (WGS) entry which is preliminary data.</text>
</comment>
<sequence length="43" mass="4751">MMESLSGAVLIVSLKNRIGNGNLYNLFVTAGLNRQGQRIKIFL</sequence>
<keyword evidence="2" id="KW-1185">Reference proteome</keyword>
<dbReference type="Proteomes" id="UP000006462">
    <property type="component" value="Unassembled WGS sequence"/>
</dbReference>
<evidence type="ECO:0000313" key="2">
    <source>
        <dbReference type="Proteomes" id="UP000006462"/>
    </source>
</evidence>
<dbReference type="EMBL" id="ADFP01000066">
    <property type="protein sequence ID" value="EFB90725.1"/>
    <property type="molecule type" value="Genomic_DNA"/>
</dbReference>